<dbReference type="OrthoDB" id="5880076at2"/>
<reference evidence="3" key="1">
    <citation type="submission" date="2016-06" db="EMBL/GenBank/DDBJ databases">
        <authorList>
            <person name="Rodrigo-Torres L."/>
            <person name="Arahal R.D."/>
            <person name="Lucena T."/>
        </authorList>
    </citation>
    <scope>NUCLEOTIDE SEQUENCE [LARGE SCALE GENOMIC DNA]</scope>
    <source>
        <strain evidence="3">CECT8203</strain>
    </source>
</reference>
<sequence>MRNLVFMGVCLAVTVWMIFDSGKSDQVFTFGEHVTLPNKDEIGMYVSQSFYYIALLVGVVYLGRKFKRRNNK</sequence>
<dbReference type="AlphaFoldDB" id="A0A240EHL1"/>
<keyword evidence="3" id="KW-1185">Reference proteome</keyword>
<protein>
    <submittedName>
        <fullName evidence="2">Uncharacterized protein</fullName>
    </submittedName>
</protein>
<dbReference type="Proteomes" id="UP000219336">
    <property type="component" value="Unassembled WGS sequence"/>
</dbReference>
<dbReference type="EMBL" id="OANU01000023">
    <property type="protein sequence ID" value="SNX48187.1"/>
    <property type="molecule type" value="Genomic_DNA"/>
</dbReference>
<feature type="transmembrane region" description="Helical" evidence="1">
    <location>
        <begin position="44"/>
        <end position="63"/>
    </location>
</feature>
<evidence type="ECO:0000313" key="3">
    <source>
        <dbReference type="Proteomes" id="UP000219336"/>
    </source>
</evidence>
<proteinExistence type="predicted"/>
<keyword evidence="1" id="KW-0812">Transmembrane</keyword>
<accession>A0A240EHL1</accession>
<keyword evidence="1" id="KW-0472">Membrane</keyword>
<keyword evidence="1" id="KW-1133">Transmembrane helix</keyword>
<dbReference type="RefSeq" id="WP_158296102.1">
    <property type="nucleotide sequence ID" value="NZ_JBHSII010000011.1"/>
</dbReference>
<name>A0A240EHL1_9VIBR</name>
<evidence type="ECO:0000313" key="2">
    <source>
        <dbReference type="EMBL" id="SNX48187.1"/>
    </source>
</evidence>
<organism evidence="2 3">
    <name type="scientific">Vibrio thalassae</name>
    <dbReference type="NCBI Taxonomy" id="1243014"/>
    <lineage>
        <taxon>Bacteria</taxon>
        <taxon>Pseudomonadati</taxon>
        <taxon>Pseudomonadota</taxon>
        <taxon>Gammaproteobacteria</taxon>
        <taxon>Vibrionales</taxon>
        <taxon>Vibrionaceae</taxon>
        <taxon>Vibrio</taxon>
    </lineage>
</organism>
<evidence type="ECO:0000256" key="1">
    <source>
        <dbReference type="SAM" id="Phobius"/>
    </source>
</evidence>
<gene>
    <name evidence="2" type="ORF">VTH8203_01805</name>
</gene>